<dbReference type="EMBL" id="ML119653">
    <property type="protein sequence ID" value="RPA85437.1"/>
    <property type="molecule type" value="Genomic_DNA"/>
</dbReference>
<protein>
    <submittedName>
        <fullName evidence="2">Uncharacterized protein</fullName>
    </submittedName>
</protein>
<dbReference type="Proteomes" id="UP000275078">
    <property type="component" value="Unassembled WGS sequence"/>
</dbReference>
<name>A0A3N4IJ29_ASCIM</name>
<feature type="compositionally biased region" description="Basic and acidic residues" evidence="1">
    <location>
        <begin position="37"/>
        <end position="46"/>
    </location>
</feature>
<proteinExistence type="predicted"/>
<feature type="region of interest" description="Disordered" evidence="1">
    <location>
        <begin position="1"/>
        <end position="88"/>
    </location>
</feature>
<feature type="compositionally biased region" description="Acidic residues" evidence="1">
    <location>
        <begin position="74"/>
        <end position="88"/>
    </location>
</feature>
<sequence length="88" mass="10236">MNKVHKKPKGSHTDEDWELLDKKAEKNYEEQPPGKPGRKDTLKELADLENPDDEKKAQPKTELDPDSWKRGDDPDFEEVDEFTLEVTD</sequence>
<reference evidence="2 3" key="1">
    <citation type="journal article" date="2018" name="Nat. Ecol. Evol.">
        <title>Pezizomycetes genomes reveal the molecular basis of ectomycorrhizal truffle lifestyle.</title>
        <authorList>
            <person name="Murat C."/>
            <person name="Payen T."/>
            <person name="Noel B."/>
            <person name="Kuo A."/>
            <person name="Morin E."/>
            <person name="Chen J."/>
            <person name="Kohler A."/>
            <person name="Krizsan K."/>
            <person name="Balestrini R."/>
            <person name="Da Silva C."/>
            <person name="Montanini B."/>
            <person name="Hainaut M."/>
            <person name="Levati E."/>
            <person name="Barry K.W."/>
            <person name="Belfiori B."/>
            <person name="Cichocki N."/>
            <person name="Clum A."/>
            <person name="Dockter R.B."/>
            <person name="Fauchery L."/>
            <person name="Guy J."/>
            <person name="Iotti M."/>
            <person name="Le Tacon F."/>
            <person name="Lindquist E.A."/>
            <person name="Lipzen A."/>
            <person name="Malagnac F."/>
            <person name="Mello A."/>
            <person name="Molinier V."/>
            <person name="Miyauchi S."/>
            <person name="Poulain J."/>
            <person name="Riccioni C."/>
            <person name="Rubini A."/>
            <person name="Sitrit Y."/>
            <person name="Splivallo R."/>
            <person name="Traeger S."/>
            <person name="Wang M."/>
            <person name="Zifcakova L."/>
            <person name="Wipf D."/>
            <person name="Zambonelli A."/>
            <person name="Paolocci F."/>
            <person name="Nowrousian M."/>
            <person name="Ottonello S."/>
            <person name="Baldrian P."/>
            <person name="Spatafora J.W."/>
            <person name="Henrissat B."/>
            <person name="Nagy L.G."/>
            <person name="Aury J.M."/>
            <person name="Wincker P."/>
            <person name="Grigoriev I.V."/>
            <person name="Bonfante P."/>
            <person name="Martin F.M."/>
        </authorList>
    </citation>
    <scope>NUCLEOTIDE SEQUENCE [LARGE SCALE GENOMIC DNA]</scope>
    <source>
        <strain evidence="2 3">RN42</strain>
    </source>
</reference>
<keyword evidence="3" id="KW-1185">Reference proteome</keyword>
<accession>A0A3N4IJ29</accession>
<organism evidence="2 3">
    <name type="scientific">Ascobolus immersus RN42</name>
    <dbReference type="NCBI Taxonomy" id="1160509"/>
    <lineage>
        <taxon>Eukaryota</taxon>
        <taxon>Fungi</taxon>
        <taxon>Dikarya</taxon>
        <taxon>Ascomycota</taxon>
        <taxon>Pezizomycotina</taxon>
        <taxon>Pezizomycetes</taxon>
        <taxon>Pezizales</taxon>
        <taxon>Ascobolaceae</taxon>
        <taxon>Ascobolus</taxon>
    </lineage>
</organism>
<feature type="compositionally biased region" description="Basic residues" evidence="1">
    <location>
        <begin position="1"/>
        <end position="10"/>
    </location>
</feature>
<feature type="compositionally biased region" description="Basic and acidic residues" evidence="1">
    <location>
        <begin position="11"/>
        <end position="29"/>
    </location>
</feature>
<evidence type="ECO:0000256" key="1">
    <source>
        <dbReference type="SAM" id="MobiDB-lite"/>
    </source>
</evidence>
<feature type="compositionally biased region" description="Basic and acidic residues" evidence="1">
    <location>
        <begin position="53"/>
        <end position="73"/>
    </location>
</feature>
<evidence type="ECO:0000313" key="2">
    <source>
        <dbReference type="EMBL" id="RPA85437.1"/>
    </source>
</evidence>
<evidence type="ECO:0000313" key="3">
    <source>
        <dbReference type="Proteomes" id="UP000275078"/>
    </source>
</evidence>
<gene>
    <name evidence="2" type="ORF">BJ508DRAFT_322491</name>
</gene>
<dbReference type="AlphaFoldDB" id="A0A3N4IJ29"/>